<reference evidence="3 4" key="1">
    <citation type="journal article" date="2014" name="Nat. Commun.">
        <title>Klebsormidium flaccidum genome reveals primary factors for plant terrestrial adaptation.</title>
        <authorList>
            <person name="Hori K."/>
            <person name="Maruyama F."/>
            <person name="Fujisawa T."/>
            <person name="Togashi T."/>
            <person name="Yamamoto N."/>
            <person name="Seo M."/>
            <person name="Sato S."/>
            <person name="Yamada T."/>
            <person name="Mori H."/>
            <person name="Tajima N."/>
            <person name="Moriyama T."/>
            <person name="Ikeuchi M."/>
            <person name="Watanabe M."/>
            <person name="Wada H."/>
            <person name="Kobayashi K."/>
            <person name="Saito M."/>
            <person name="Masuda T."/>
            <person name="Sasaki-Sekimoto Y."/>
            <person name="Mashiguchi K."/>
            <person name="Awai K."/>
            <person name="Shimojima M."/>
            <person name="Masuda S."/>
            <person name="Iwai M."/>
            <person name="Nobusawa T."/>
            <person name="Narise T."/>
            <person name="Kondo S."/>
            <person name="Saito H."/>
            <person name="Sato R."/>
            <person name="Murakawa M."/>
            <person name="Ihara Y."/>
            <person name="Oshima-Yamada Y."/>
            <person name="Ohtaka K."/>
            <person name="Satoh M."/>
            <person name="Sonobe K."/>
            <person name="Ishii M."/>
            <person name="Ohtani R."/>
            <person name="Kanamori-Sato M."/>
            <person name="Honoki R."/>
            <person name="Miyazaki D."/>
            <person name="Mochizuki H."/>
            <person name="Umetsu J."/>
            <person name="Higashi K."/>
            <person name="Shibata D."/>
            <person name="Kamiya Y."/>
            <person name="Sato N."/>
            <person name="Nakamura Y."/>
            <person name="Tabata S."/>
            <person name="Ida S."/>
            <person name="Kurokawa K."/>
            <person name="Ohta H."/>
        </authorList>
    </citation>
    <scope>NUCLEOTIDE SEQUENCE [LARGE SCALE GENOMIC DNA]</scope>
    <source>
        <strain evidence="3 4">NIES-2285</strain>
    </source>
</reference>
<feature type="compositionally biased region" description="Low complexity" evidence="1">
    <location>
        <begin position="783"/>
        <end position="793"/>
    </location>
</feature>
<name>A0A1Y1IMQ7_KLENI</name>
<accession>A0A1Y1IMQ7</accession>
<feature type="region of interest" description="Disordered" evidence="1">
    <location>
        <begin position="766"/>
        <end position="799"/>
    </location>
</feature>
<gene>
    <name evidence="3" type="ORF">KFL_006770210</name>
</gene>
<feature type="transmembrane region" description="Helical" evidence="2">
    <location>
        <begin position="181"/>
        <end position="209"/>
    </location>
</feature>
<keyword evidence="2" id="KW-0472">Membrane</keyword>
<dbReference type="AlphaFoldDB" id="A0A1Y1IMQ7"/>
<keyword evidence="2" id="KW-1133">Transmembrane helix</keyword>
<keyword evidence="2" id="KW-0812">Transmembrane</keyword>
<evidence type="ECO:0000256" key="1">
    <source>
        <dbReference type="SAM" id="MobiDB-lite"/>
    </source>
</evidence>
<evidence type="ECO:0000313" key="3">
    <source>
        <dbReference type="EMBL" id="GAQ90729.1"/>
    </source>
</evidence>
<keyword evidence="4" id="KW-1185">Reference proteome</keyword>
<feature type="region of interest" description="Disordered" evidence="1">
    <location>
        <begin position="633"/>
        <end position="655"/>
    </location>
</feature>
<sequence>MGELLVLGSLSAIAFLNMPKRVDETGRKVPRRDSVPRPRLDPMQATEVTNGRMSDYPGVYKRPGYYAENARDFERRADAMSAACMPAREGFHAATGGVVKGYVPGLKRATDVIGSRRMMGSQFVPFVKKGNTYNSYISDRTLETFTVSLIAGLFGLGFIGIAIAQFVQYGRLKKVAGTNTALTAVTLQVMHLAIALLIMGLILTVLGFATAFKHVEDAAGEGGHADVDDERNYSLDAFPDFEDRMLAQQLHNLDGRSALINAQKSVLRGRLNAARPTGGKVPCRGSVPRPRLDPMQAIEVTNGRMSDYPGVYKRPGYYAENARDFERRADAMSAACMPAREGFHAASGGVVKGYVPGLKRATDVIGSRRMMGSQFVPFVKKGNTYNSYISDRTLETFTGGDSLAGAFLAKGSANEPDQNMFAPAPDRQPARLVSRDVSRVNLPNYYNNQTNFDPDRVGPGVGIPADQLVSNEGLHPMLRILPDAIDESRHNQLPALVKSGASALRSQAARFGTVDVNRPHLLAQRDPIPQVFSGPRPSALRPEDISAFSVGQRGLGNATSESGGRLGAAASHIPAHEPRCIAENDPRRRAVGPEAVFASGGGMNAASETAHAAGSYARGVGSYRDRATREVSSSLTFGQPGQQLSRGYVQGSQGKPLTNRAADSVLGLKVEGVGKRGQTGGASKIVSDGCAVQTQRGLFADERTEHGRARISSAALAPRDTVPENNRSLNAALVGYDVRNGNRAGAAGPVTDARTFQLANHRDSENLRFSGQNRGFRNGSGPGETTSGPTGRTDSCRAPAGNRSAWDYAAVPCTSTTMKPDPAYNDRIDELDMAERQLASNELSIPFYDMVRRSRDT</sequence>
<dbReference type="Proteomes" id="UP000054558">
    <property type="component" value="Unassembled WGS sequence"/>
</dbReference>
<organism evidence="3 4">
    <name type="scientific">Klebsormidium nitens</name>
    <name type="common">Green alga</name>
    <name type="synonym">Ulothrix nitens</name>
    <dbReference type="NCBI Taxonomy" id="105231"/>
    <lineage>
        <taxon>Eukaryota</taxon>
        <taxon>Viridiplantae</taxon>
        <taxon>Streptophyta</taxon>
        <taxon>Klebsormidiophyceae</taxon>
        <taxon>Klebsormidiales</taxon>
        <taxon>Klebsormidiaceae</taxon>
        <taxon>Klebsormidium</taxon>
    </lineage>
</organism>
<evidence type="ECO:0000256" key="2">
    <source>
        <dbReference type="SAM" id="Phobius"/>
    </source>
</evidence>
<feature type="transmembrane region" description="Helical" evidence="2">
    <location>
        <begin position="145"/>
        <end position="169"/>
    </location>
</feature>
<evidence type="ECO:0000313" key="4">
    <source>
        <dbReference type="Proteomes" id="UP000054558"/>
    </source>
</evidence>
<dbReference type="EMBL" id="DF237626">
    <property type="protein sequence ID" value="GAQ90729.1"/>
    <property type="molecule type" value="Genomic_DNA"/>
</dbReference>
<proteinExistence type="predicted"/>
<protein>
    <submittedName>
        <fullName evidence="3">Uncharacterized protein</fullName>
    </submittedName>
</protein>